<dbReference type="AlphaFoldDB" id="A0A364NT99"/>
<protein>
    <submittedName>
        <fullName evidence="1">Uncharacterized protein</fullName>
    </submittedName>
</protein>
<dbReference type="EMBL" id="PGTO01000027">
    <property type="protein sequence ID" value="RAU20296.1"/>
    <property type="molecule type" value="Genomic_DNA"/>
</dbReference>
<accession>A0A364NT99</accession>
<name>A0A364NT99_9PROT</name>
<organism evidence="1 2">
    <name type="scientific">Paramagnetospirillum kuznetsovii</name>
    <dbReference type="NCBI Taxonomy" id="2053833"/>
    <lineage>
        <taxon>Bacteria</taxon>
        <taxon>Pseudomonadati</taxon>
        <taxon>Pseudomonadota</taxon>
        <taxon>Alphaproteobacteria</taxon>
        <taxon>Rhodospirillales</taxon>
        <taxon>Magnetospirillaceae</taxon>
        <taxon>Paramagnetospirillum</taxon>
    </lineage>
</organism>
<gene>
    <name evidence="1" type="ORF">CU669_19205</name>
</gene>
<comment type="caution">
    <text evidence="1">The sequence shown here is derived from an EMBL/GenBank/DDBJ whole genome shotgun (WGS) entry which is preliminary data.</text>
</comment>
<keyword evidence="2" id="KW-1185">Reference proteome</keyword>
<reference evidence="1 2" key="1">
    <citation type="submission" date="2017-11" db="EMBL/GenBank/DDBJ databases">
        <title>Draft genome sequence of magnetotactic bacterium Magnetospirillum kuznetsovii LBB-42.</title>
        <authorList>
            <person name="Grouzdev D.S."/>
            <person name="Rysina M.S."/>
            <person name="Baslerov R.V."/>
            <person name="Koziaeva V."/>
        </authorList>
    </citation>
    <scope>NUCLEOTIDE SEQUENCE [LARGE SCALE GENOMIC DNA]</scope>
    <source>
        <strain evidence="1 2">LBB-42</strain>
    </source>
</reference>
<proteinExistence type="predicted"/>
<sequence length="167" mass="18429">MRRWIMLSSRTALIAIGYLTLALSPAFAQSSELICNGEAGPLLQIGQQGPNRLELSEPPGGRLLEMDHWNICFRCAGFPRLDIKLRDVNSEKGGVQILAEAWRCTDTTAPETSTPEMYCIAKAGIRVGNKDTQKCSFPKGTTLAALWTALTHSPPPDKVDLWWSFPQ</sequence>
<evidence type="ECO:0000313" key="2">
    <source>
        <dbReference type="Proteomes" id="UP000251075"/>
    </source>
</evidence>
<evidence type="ECO:0000313" key="1">
    <source>
        <dbReference type="EMBL" id="RAU20296.1"/>
    </source>
</evidence>
<dbReference type="Proteomes" id="UP000251075">
    <property type="component" value="Unassembled WGS sequence"/>
</dbReference>